<organism evidence="1 2">
    <name type="scientific">Streptomyces netropsis</name>
    <name type="common">Streptoverticillium netropsis</name>
    <dbReference type="NCBI Taxonomy" id="55404"/>
    <lineage>
        <taxon>Bacteria</taxon>
        <taxon>Bacillati</taxon>
        <taxon>Actinomycetota</taxon>
        <taxon>Actinomycetes</taxon>
        <taxon>Kitasatosporales</taxon>
        <taxon>Streptomycetaceae</taxon>
        <taxon>Streptomyces</taxon>
    </lineage>
</organism>
<protein>
    <submittedName>
        <fullName evidence="1">Uncharacterized protein</fullName>
    </submittedName>
</protein>
<evidence type="ECO:0000313" key="2">
    <source>
        <dbReference type="Proteomes" id="UP000556436"/>
    </source>
</evidence>
<reference evidence="1 2" key="1">
    <citation type="submission" date="2020-08" db="EMBL/GenBank/DDBJ databases">
        <title>Genomic Encyclopedia of Type Strains, Phase III (KMG-III): the genomes of soil and plant-associated and newly described type strains.</title>
        <authorList>
            <person name="Whitman W."/>
        </authorList>
    </citation>
    <scope>NUCLEOTIDE SEQUENCE [LARGE SCALE GENOMIC DNA]</scope>
    <source>
        <strain evidence="1 2">CECT 3265</strain>
    </source>
</reference>
<keyword evidence="2" id="KW-1185">Reference proteome</keyword>
<gene>
    <name evidence="1" type="ORF">FHS38_000674</name>
</gene>
<proteinExistence type="predicted"/>
<dbReference type="EMBL" id="JACHJG010000001">
    <property type="protein sequence ID" value="MBB4884665.1"/>
    <property type="molecule type" value="Genomic_DNA"/>
</dbReference>
<dbReference type="Proteomes" id="UP000556436">
    <property type="component" value="Unassembled WGS sequence"/>
</dbReference>
<dbReference type="AlphaFoldDB" id="A0A7W7L6R1"/>
<dbReference type="RefSeq" id="WP_229821944.1">
    <property type="nucleotide sequence ID" value="NZ_BMRW01000001.1"/>
</dbReference>
<comment type="caution">
    <text evidence="1">The sequence shown here is derived from an EMBL/GenBank/DDBJ whole genome shotgun (WGS) entry which is preliminary data.</text>
</comment>
<name>A0A7W7L6R1_STRNE</name>
<accession>A0A7W7L6R1</accession>
<evidence type="ECO:0000313" key="1">
    <source>
        <dbReference type="EMBL" id="MBB4884665.1"/>
    </source>
</evidence>
<sequence>MAGAGQPQRLRALAEAHVEHAQPTADREPRRYLLVQLAGDQLLADGVP</sequence>